<comment type="similarity">
    <text evidence="8">Belongs to the peptidase M28 family. M28E subfamily.</text>
</comment>
<feature type="signal peptide" evidence="9">
    <location>
        <begin position="1"/>
        <end position="17"/>
    </location>
</feature>
<comment type="caution">
    <text evidence="11">The sequence shown here is derived from an EMBL/GenBank/DDBJ whole genome shotgun (WGS) entry which is preliminary data.</text>
</comment>
<dbReference type="GO" id="GO:0006508">
    <property type="term" value="P:proteolysis"/>
    <property type="evidence" value="ECO:0007669"/>
    <property type="project" value="UniProtKB-KW"/>
</dbReference>
<evidence type="ECO:0000256" key="8">
    <source>
        <dbReference type="ARBA" id="ARBA00043962"/>
    </source>
</evidence>
<dbReference type="AlphaFoldDB" id="A0A1D2MKM3"/>
<evidence type="ECO:0000256" key="9">
    <source>
        <dbReference type="SAM" id="SignalP"/>
    </source>
</evidence>
<keyword evidence="5 9" id="KW-0732">Signal</keyword>
<dbReference type="Proteomes" id="UP000094527">
    <property type="component" value="Unassembled WGS sequence"/>
</dbReference>
<feature type="chain" id="PRO_5008904183" evidence="9">
    <location>
        <begin position="18"/>
        <end position="376"/>
    </location>
</feature>
<dbReference type="PANTHER" id="PTHR12147:SF56">
    <property type="entry name" value="AMINOPEPTIDASE YDR415C-RELATED"/>
    <property type="match status" value="1"/>
</dbReference>
<dbReference type="InterPro" id="IPR007484">
    <property type="entry name" value="Peptidase_M28"/>
</dbReference>
<keyword evidence="7" id="KW-0862">Zinc</keyword>
<evidence type="ECO:0000256" key="6">
    <source>
        <dbReference type="ARBA" id="ARBA00022801"/>
    </source>
</evidence>
<proteinExistence type="inferred from homology"/>
<organism evidence="11 12">
    <name type="scientific">Orchesella cincta</name>
    <name type="common">Springtail</name>
    <name type="synonym">Podura cincta</name>
    <dbReference type="NCBI Taxonomy" id="48709"/>
    <lineage>
        <taxon>Eukaryota</taxon>
        <taxon>Metazoa</taxon>
        <taxon>Ecdysozoa</taxon>
        <taxon>Arthropoda</taxon>
        <taxon>Hexapoda</taxon>
        <taxon>Collembola</taxon>
        <taxon>Entomobryomorpha</taxon>
        <taxon>Entomobryoidea</taxon>
        <taxon>Orchesellidae</taxon>
        <taxon>Orchesellinae</taxon>
        <taxon>Orchesella</taxon>
    </lineage>
</organism>
<keyword evidence="4" id="KW-0479">Metal-binding</keyword>
<keyword evidence="12" id="KW-1185">Reference proteome</keyword>
<dbReference type="Pfam" id="PF04389">
    <property type="entry name" value="Peptidase_M28"/>
    <property type="match status" value="1"/>
</dbReference>
<dbReference type="STRING" id="48709.A0A1D2MKM3"/>
<dbReference type="InterPro" id="IPR045175">
    <property type="entry name" value="M28_fam"/>
</dbReference>
<evidence type="ECO:0000313" key="11">
    <source>
        <dbReference type="EMBL" id="ODM93465.1"/>
    </source>
</evidence>
<evidence type="ECO:0000259" key="10">
    <source>
        <dbReference type="Pfam" id="PF04389"/>
    </source>
</evidence>
<dbReference type="PANTHER" id="PTHR12147">
    <property type="entry name" value="METALLOPEPTIDASE M28 FAMILY MEMBER"/>
    <property type="match status" value="1"/>
</dbReference>
<reference evidence="11 12" key="1">
    <citation type="journal article" date="2016" name="Genome Biol. Evol.">
        <title>Gene Family Evolution Reflects Adaptation to Soil Environmental Stressors in the Genome of the Collembolan Orchesella cincta.</title>
        <authorList>
            <person name="Faddeeva-Vakhrusheva A."/>
            <person name="Derks M.F."/>
            <person name="Anvar S.Y."/>
            <person name="Agamennone V."/>
            <person name="Suring W."/>
            <person name="Smit S."/>
            <person name="van Straalen N.M."/>
            <person name="Roelofs D."/>
        </authorList>
    </citation>
    <scope>NUCLEOTIDE SEQUENCE [LARGE SCALE GENOMIC DNA]</scope>
    <source>
        <tissue evidence="11">Mixed pool</tissue>
    </source>
</reference>
<name>A0A1D2MKM3_ORCCI</name>
<evidence type="ECO:0000256" key="1">
    <source>
        <dbReference type="ARBA" id="ARBA00001947"/>
    </source>
</evidence>
<protein>
    <submittedName>
        <fullName evidence="11">Putative leucine aminopeptidase</fullName>
    </submittedName>
</protein>
<dbReference type="GO" id="GO:0046872">
    <property type="term" value="F:metal ion binding"/>
    <property type="evidence" value="ECO:0007669"/>
    <property type="project" value="UniProtKB-KW"/>
</dbReference>
<sequence length="376" mass="41855">MDFKCLLILSLLSTSLADPPEEQSSNTPASAKAREYEFIYSENPLQQKHLVHKLFPQLDRTSLKESVDTLSSSENRAKTPNDDGASILEDSIRKLLAKYEGGSVFFNKIESSSSPKSYLTPNLIASFEGKDLLVKNERVILSTHYDRVPVSRGADDNYSGCAVHLEVLRLIAKFSLKFKHTVELHFYAGNRAGLKGSADVARKYQEDKIRIKGLLNLDSVGNYASKYGRVLGLVLRLEIDGKKVESPPSFEAFVKKLVKEYSKEPAVELECNNRGCNSDHLSWHERDFPWAFITEVEASPNIDTEKDIVDEVDFEQVVEFAKVALAFVIEAGELAEVPEIEHHSSSAVGFLKPELGWIWSGLACLAAVTAGLLNYP</sequence>
<gene>
    <name evidence="11" type="ORF">Ocin01_13218</name>
</gene>
<dbReference type="EMBL" id="LJIJ01000978">
    <property type="protein sequence ID" value="ODM93465.1"/>
    <property type="molecule type" value="Genomic_DNA"/>
</dbReference>
<keyword evidence="6" id="KW-0378">Hydrolase</keyword>
<evidence type="ECO:0000313" key="12">
    <source>
        <dbReference type="Proteomes" id="UP000094527"/>
    </source>
</evidence>
<dbReference type="GO" id="GO:0004177">
    <property type="term" value="F:aminopeptidase activity"/>
    <property type="evidence" value="ECO:0007669"/>
    <property type="project" value="UniProtKB-KW"/>
</dbReference>
<evidence type="ECO:0000256" key="5">
    <source>
        <dbReference type="ARBA" id="ARBA00022729"/>
    </source>
</evidence>
<dbReference type="GO" id="GO:0008235">
    <property type="term" value="F:metalloexopeptidase activity"/>
    <property type="evidence" value="ECO:0007669"/>
    <property type="project" value="InterPro"/>
</dbReference>
<keyword evidence="2 11" id="KW-0031">Aminopeptidase</keyword>
<evidence type="ECO:0000256" key="4">
    <source>
        <dbReference type="ARBA" id="ARBA00022723"/>
    </source>
</evidence>
<dbReference type="Gene3D" id="3.40.630.10">
    <property type="entry name" value="Zn peptidases"/>
    <property type="match status" value="1"/>
</dbReference>
<accession>A0A1D2MKM3</accession>
<keyword evidence="3" id="KW-0645">Protease</keyword>
<feature type="domain" description="Peptidase M28" evidence="10">
    <location>
        <begin position="122"/>
        <end position="328"/>
    </location>
</feature>
<comment type="cofactor">
    <cofactor evidence="1">
        <name>Zn(2+)</name>
        <dbReference type="ChEBI" id="CHEBI:29105"/>
    </cofactor>
</comment>
<evidence type="ECO:0000256" key="2">
    <source>
        <dbReference type="ARBA" id="ARBA00022438"/>
    </source>
</evidence>
<dbReference type="SUPFAM" id="SSF53187">
    <property type="entry name" value="Zn-dependent exopeptidases"/>
    <property type="match status" value="1"/>
</dbReference>
<evidence type="ECO:0000256" key="7">
    <source>
        <dbReference type="ARBA" id="ARBA00022833"/>
    </source>
</evidence>
<evidence type="ECO:0000256" key="3">
    <source>
        <dbReference type="ARBA" id="ARBA00022670"/>
    </source>
</evidence>